<evidence type="ECO:0000313" key="3">
    <source>
        <dbReference type="Proteomes" id="UP001271007"/>
    </source>
</evidence>
<dbReference type="Proteomes" id="UP001271007">
    <property type="component" value="Unassembled WGS sequence"/>
</dbReference>
<keyword evidence="3" id="KW-1185">Reference proteome</keyword>
<organism evidence="2 3">
    <name type="scientific">Extremus antarcticus</name>
    <dbReference type="NCBI Taxonomy" id="702011"/>
    <lineage>
        <taxon>Eukaryota</taxon>
        <taxon>Fungi</taxon>
        <taxon>Dikarya</taxon>
        <taxon>Ascomycota</taxon>
        <taxon>Pezizomycotina</taxon>
        <taxon>Dothideomycetes</taxon>
        <taxon>Dothideomycetidae</taxon>
        <taxon>Mycosphaerellales</taxon>
        <taxon>Extremaceae</taxon>
        <taxon>Extremus</taxon>
    </lineage>
</organism>
<evidence type="ECO:0000313" key="2">
    <source>
        <dbReference type="EMBL" id="KAK3056471.1"/>
    </source>
</evidence>
<proteinExistence type="predicted"/>
<evidence type="ECO:0000256" key="1">
    <source>
        <dbReference type="SAM" id="MobiDB-lite"/>
    </source>
</evidence>
<accession>A0AAJ0GFE6</accession>
<dbReference type="AlphaFoldDB" id="A0AAJ0GFE6"/>
<name>A0AAJ0GFE6_9PEZI</name>
<feature type="compositionally biased region" description="Basic residues" evidence="1">
    <location>
        <begin position="76"/>
        <end position="87"/>
    </location>
</feature>
<sequence>MVAIRATSPIRTARYQFCQSDATRCCSEYWSFRRRVPANADGKRRQTLGASNQLTTAEDSEADEDSDPQLGVRSKNAIRKANERKRLRADAAAGTQTAKDEMERRRQYDRKYQERKRVSLAAVAGSSAGPSPLSLLSMVGRLPAPSVYVQPTQPVNDSSSQGSLQLPVPTNIYQWDPRGPILLYSSPRMLCGK</sequence>
<comment type="caution">
    <text evidence="2">The sequence shown here is derived from an EMBL/GenBank/DDBJ whole genome shotgun (WGS) entry which is preliminary data.</text>
</comment>
<dbReference type="EMBL" id="JAWDJX010000006">
    <property type="protein sequence ID" value="KAK3056471.1"/>
    <property type="molecule type" value="Genomic_DNA"/>
</dbReference>
<feature type="region of interest" description="Disordered" evidence="1">
    <location>
        <begin position="40"/>
        <end position="112"/>
    </location>
</feature>
<gene>
    <name evidence="2" type="ORF">LTR09_002978</name>
</gene>
<feature type="compositionally biased region" description="Acidic residues" evidence="1">
    <location>
        <begin position="58"/>
        <end position="67"/>
    </location>
</feature>
<feature type="compositionally biased region" description="Basic and acidic residues" evidence="1">
    <location>
        <begin position="98"/>
        <end position="112"/>
    </location>
</feature>
<protein>
    <submittedName>
        <fullName evidence="2">Uncharacterized protein</fullName>
    </submittedName>
</protein>
<reference evidence="2" key="1">
    <citation type="submission" date="2023-04" db="EMBL/GenBank/DDBJ databases">
        <title>Black Yeasts Isolated from many extreme environments.</title>
        <authorList>
            <person name="Coleine C."/>
            <person name="Stajich J.E."/>
            <person name="Selbmann L."/>
        </authorList>
    </citation>
    <scope>NUCLEOTIDE SEQUENCE</scope>
    <source>
        <strain evidence="2">CCFEE 5312</strain>
    </source>
</reference>